<evidence type="ECO:0000313" key="4">
    <source>
        <dbReference type="EMBL" id="SUZ59571.1"/>
    </source>
</evidence>
<dbReference type="GO" id="GO:0044281">
    <property type="term" value="P:small molecule metabolic process"/>
    <property type="evidence" value="ECO:0007669"/>
    <property type="project" value="UniProtKB-ARBA"/>
</dbReference>
<dbReference type="GO" id="GO:1901137">
    <property type="term" value="P:carbohydrate derivative biosynthetic process"/>
    <property type="evidence" value="ECO:0007669"/>
    <property type="project" value="UniProtKB-ARBA"/>
</dbReference>
<dbReference type="Pfam" id="PF02348">
    <property type="entry name" value="CTP_transf_3"/>
    <property type="match status" value="1"/>
</dbReference>
<dbReference type="PANTHER" id="PTHR42866:SF2">
    <property type="entry name" value="3-DEOXY-MANNO-OCTULOSONATE CYTIDYLYLTRANSFERASE, MITOCHONDRIAL"/>
    <property type="match status" value="1"/>
</dbReference>
<accession>A0A381NY66</accession>
<evidence type="ECO:0000256" key="2">
    <source>
        <dbReference type="ARBA" id="ARBA00022679"/>
    </source>
</evidence>
<comment type="subcellular location">
    <subcellularLocation>
        <location evidence="1">Membrane</location>
    </subcellularLocation>
</comment>
<evidence type="ECO:0008006" key="5">
    <source>
        <dbReference type="Google" id="ProtNLM"/>
    </source>
</evidence>
<dbReference type="NCBIfam" id="NF003950">
    <property type="entry name" value="PRK05450.1-3"/>
    <property type="match status" value="1"/>
</dbReference>
<proteinExistence type="inferred from homology"/>
<dbReference type="CDD" id="cd02517">
    <property type="entry name" value="CMP-KDO-Synthetase"/>
    <property type="match status" value="1"/>
</dbReference>
<dbReference type="GO" id="GO:0008690">
    <property type="term" value="F:3-deoxy-manno-octulosonate cytidylyltransferase activity"/>
    <property type="evidence" value="ECO:0007669"/>
    <property type="project" value="InterPro"/>
</dbReference>
<name>A0A381NY66_9ZZZZ</name>
<dbReference type="SUPFAM" id="SSF53448">
    <property type="entry name" value="Nucleotide-diphospho-sugar transferases"/>
    <property type="match status" value="1"/>
</dbReference>
<dbReference type="InterPro" id="IPR003329">
    <property type="entry name" value="Cytidylyl_trans"/>
</dbReference>
<dbReference type="NCBIfam" id="NF003952">
    <property type="entry name" value="PRK05450.1-5"/>
    <property type="match status" value="1"/>
</dbReference>
<dbReference type="Gene3D" id="3.90.550.10">
    <property type="entry name" value="Spore Coat Polysaccharide Biosynthesis Protein SpsA, Chain A"/>
    <property type="match status" value="1"/>
</dbReference>
<dbReference type="AlphaFoldDB" id="A0A381NY66"/>
<dbReference type="PANTHER" id="PTHR42866">
    <property type="entry name" value="3-DEOXY-MANNO-OCTULOSONATE CYTIDYLYLTRANSFERASE"/>
    <property type="match status" value="1"/>
</dbReference>
<dbReference type="NCBIfam" id="TIGR00466">
    <property type="entry name" value="kdsB"/>
    <property type="match status" value="1"/>
</dbReference>
<dbReference type="InterPro" id="IPR029044">
    <property type="entry name" value="Nucleotide-diphossugar_trans"/>
</dbReference>
<dbReference type="EMBL" id="UINC01000686">
    <property type="protein sequence ID" value="SUZ59571.1"/>
    <property type="molecule type" value="Genomic_DNA"/>
</dbReference>
<reference evidence="4" key="1">
    <citation type="submission" date="2018-05" db="EMBL/GenBank/DDBJ databases">
        <authorList>
            <person name="Lanie J.A."/>
            <person name="Ng W.-L."/>
            <person name="Kazmierczak K.M."/>
            <person name="Andrzejewski T.M."/>
            <person name="Davidsen T.M."/>
            <person name="Wayne K.J."/>
            <person name="Tettelin H."/>
            <person name="Glass J.I."/>
            <person name="Rusch D."/>
            <person name="Podicherti R."/>
            <person name="Tsui H.-C.T."/>
            <person name="Winkler M.E."/>
        </authorList>
    </citation>
    <scope>NUCLEOTIDE SEQUENCE</scope>
</reference>
<evidence type="ECO:0000256" key="3">
    <source>
        <dbReference type="ARBA" id="ARBA00022695"/>
    </source>
</evidence>
<sequence>MEFSVIIPARYASSRLPEKLLRDIDGKTLIEHTYCNAIKSGAKRVIIATDDKRIKSAADSFGAEACMTSVSHPNGTSRLSEAANLLGLEDSEIVVNVQGDEPLISPKVINQVAMNIQKSDMQVATLCEQIKTEGLYFDPNCVKVVYNSRGKALYFSRSPIPAFREASTPDLTLCYRHIGVYAYRAGFLRIYAELDISPIEMAEKLEQLTILNEGFEIHVEPACDATGVGVDTEEDLIKVKKELGR</sequence>
<dbReference type="NCBIfam" id="NF009905">
    <property type="entry name" value="PRK13368.1"/>
    <property type="match status" value="1"/>
</dbReference>
<dbReference type="InterPro" id="IPR004528">
    <property type="entry name" value="KdsB"/>
</dbReference>
<evidence type="ECO:0000256" key="1">
    <source>
        <dbReference type="ARBA" id="ARBA00004370"/>
    </source>
</evidence>
<dbReference type="GO" id="GO:0005829">
    <property type="term" value="C:cytosol"/>
    <property type="evidence" value="ECO:0007669"/>
    <property type="project" value="TreeGrafter"/>
</dbReference>
<keyword evidence="3" id="KW-0548">Nucleotidyltransferase</keyword>
<dbReference type="FunFam" id="3.90.550.10:FF:000011">
    <property type="entry name" value="3-deoxy-manno-octulosonate cytidylyltransferase"/>
    <property type="match status" value="1"/>
</dbReference>
<dbReference type="HAMAP" id="MF_00057">
    <property type="entry name" value="KdsB"/>
    <property type="match status" value="1"/>
</dbReference>
<gene>
    <name evidence="4" type="ORF">METZ01_LOCUS12425</name>
</gene>
<protein>
    <recommendedName>
        <fullName evidence="5">3-deoxy-manno-octulosonate cytidylyltransferase</fullName>
    </recommendedName>
</protein>
<keyword evidence="2" id="KW-0808">Transferase</keyword>
<organism evidence="4">
    <name type="scientific">marine metagenome</name>
    <dbReference type="NCBI Taxonomy" id="408172"/>
    <lineage>
        <taxon>unclassified sequences</taxon>
        <taxon>metagenomes</taxon>
        <taxon>ecological metagenomes</taxon>
    </lineage>
</organism>
<dbReference type="GO" id="GO:0016020">
    <property type="term" value="C:membrane"/>
    <property type="evidence" value="ECO:0007669"/>
    <property type="project" value="UniProtKB-SubCell"/>
</dbReference>